<dbReference type="AlphaFoldDB" id="A0AA39QHK6"/>
<dbReference type="Proteomes" id="UP001175228">
    <property type="component" value="Unassembled WGS sequence"/>
</dbReference>
<proteinExistence type="predicted"/>
<dbReference type="EMBL" id="JAUEPU010000005">
    <property type="protein sequence ID" value="KAK0501996.1"/>
    <property type="molecule type" value="Genomic_DNA"/>
</dbReference>
<comment type="caution">
    <text evidence="1">The sequence shown here is derived from an EMBL/GenBank/DDBJ whole genome shotgun (WGS) entry which is preliminary data.</text>
</comment>
<evidence type="ECO:0000313" key="2">
    <source>
        <dbReference type="Proteomes" id="UP001175228"/>
    </source>
</evidence>
<protein>
    <recommendedName>
        <fullName evidence="3">CxC2-like cysteine cluster KDZ transposase-associated domain-containing protein</fullName>
    </recommendedName>
</protein>
<organism evidence="1 2">
    <name type="scientific">Armillaria luteobubalina</name>
    <dbReference type="NCBI Taxonomy" id="153913"/>
    <lineage>
        <taxon>Eukaryota</taxon>
        <taxon>Fungi</taxon>
        <taxon>Dikarya</taxon>
        <taxon>Basidiomycota</taxon>
        <taxon>Agaricomycotina</taxon>
        <taxon>Agaricomycetes</taxon>
        <taxon>Agaricomycetidae</taxon>
        <taxon>Agaricales</taxon>
        <taxon>Marasmiineae</taxon>
        <taxon>Physalacriaceae</taxon>
        <taxon>Armillaria</taxon>
    </lineage>
</organism>
<reference evidence="1" key="1">
    <citation type="submission" date="2023-06" db="EMBL/GenBank/DDBJ databases">
        <authorList>
            <consortium name="Lawrence Berkeley National Laboratory"/>
            <person name="Ahrendt S."/>
            <person name="Sahu N."/>
            <person name="Indic B."/>
            <person name="Wong-Bajracharya J."/>
            <person name="Merenyi Z."/>
            <person name="Ke H.-M."/>
            <person name="Monk M."/>
            <person name="Kocsube S."/>
            <person name="Drula E."/>
            <person name="Lipzen A."/>
            <person name="Balint B."/>
            <person name="Henrissat B."/>
            <person name="Andreopoulos B."/>
            <person name="Martin F.M."/>
            <person name="Harder C.B."/>
            <person name="Rigling D."/>
            <person name="Ford K.L."/>
            <person name="Foster G.D."/>
            <person name="Pangilinan J."/>
            <person name="Papanicolaou A."/>
            <person name="Barry K."/>
            <person name="LaButti K."/>
            <person name="Viragh M."/>
            <person name="Koriabine M."/>
            <person name="Yan M."/>
            <person name="Riley R."/>
            <person name="Champramary S."/>
            <person name="Plett K.L."/>
            <person name="Tsai I.J."/>
            <person name="Slot J."/>
            <person name="Sipos G."/>
            <person name="Plett J."/>
            <person name="Nagy L.G."/>
            <person name="Grigoriev I.V."/>
        </authorList>
    </citation>
    <scope>NUCLEOTIDE SEQUENCE</scope>
    <source>
        <strain evidence="1">HWK02</strain>
    </source>
</reference>
<dbReference type="InterPro" id="IPR040521">
    <property type="entry name" value="KDZ"/>
</dbReference>
<dbReference type="Pfam" id="PF18758">
    <property type="entry name" value="KDZ"/>
    <property type="match status" value="1"/>
</dbReference>
<accession>A0AA39QHK6</accession>
<evidence type="ECO:0000313" key="1">
    <source>
        <dbReference type="EMBL" id="KAK0501996.1"/>
    </source>
</evidence>
<name>A0AA39QHK6_9AGAR</name>
<keyword evidence="2" id="KW-1185">Reference proteome</keyword>
<evidence type="ECO:0008006" key="3">
    <source>
        <dbReference type="Google" id="ProtNLM"/>
    </source>
</evidence>
<sequence>MASPLPLPYQTGFGCDKQDFLVKNTVYLHVLKTGDFAALSDVWFETIWQQHMLYWPPLDHCQHVRYALQWLFDTLDPDTCSQAIATMNFERPTAKEIAKSNAVKACKSSMAVLCNPKAKLKQHHIGWNSHSIELYADLTNTAPAHHRHHHHSWSFAGPSMYSSSVKHGFILKLMPLPWLVTLKTSQQPLDGIFAYACMDDYIAESLRREGCRDAISQNYCTVLACEDADCPFHCITCRDGRLFCHACIISIHVARLTHVIQCWNSNYFDKVPLHELSLRYQVGHLAGELQASWLFPVTDTEPHTTVTTAALEQFQMLTFMGKISAYEAGIGNELGGWKAAKPGSCAVECLACPCPGVNIPEHVDPGGPNAWENTLYIGMDVNFRLERFNVLSEDKEPGLSKGLAYFVDTKMFRKHLKDFDKRIIQPPSSCSNHEATKGDKGSCIRTRDLAASGVGGMWIYMLVYLVPKFHLPGHIKDCQERYCMSFHIHVGKNDGEAPERSWAISNGVAASTREMGPGHRHEKLDQHFGDFNWQKNVSQGDTLFSDVAKWTEMVEAWEVDRNKPNPFAQTVASKTEAVMHLQLAQEDAQDEMAGLNGDTLHTTSLKGMISQGIQLESSQWRISHLNKELGAHSMDLQRVQSKKHTYQQFKHYKSKIIKVMAHHFLLICFLSTFHLQSYQLIPATRACQLLSLSKAYKDGDTNVLTQKERLKCHKTTWDLNARITQVKQYYCDIIKWLTVVSTELGEWGWQAQLRVLEDSDVHRIADDEVGISEGNRTMSWIWYSSHLGDMPEGVQESHQWHEECKLLKVKMEHVKCTLEHDTNLWLSHAKSCAKGAALINAGEGAGAYAKRQAAIWKSIRLSFEEKWHFVEQWLELGEMDEASNEDVFTME</sequence>
<gene>
    <name evidence="1" type="ORF">EDD18DRAFT_1100491</name>
</gene>